<dbReference type="GO" id="GO:0006364">
    <property type="term" value="P:rRNA processing"/>
    <property type="evidence" value="ECO:0007669"/>
    <property type="project" value="InterPro"/>
</dbReference>
<dbReference type="STRING" id="5627.A0A1C7M504"/>
<sequence length="156" mass="17652">MSSLISCVSWVRRGVSAQHPVKYVLDDPELERVSALARIELEDARKELERAHKAAESMGKGAEGEEADDLDEDDESAWVDEDDNVMDQDVPMDEDPKPGKSEAKGDDDDLAQYNLDDYDNDDAMPAMGPFSNIKGLTYYRNNEEDPYNHLERRGRK</sequence>
<dbReference type="GO" id="GO:0005634">
    <property type="term" value="C:nucleus"/>
    <property type="evidence" value="ECO:0007669"/>
    <property type="project" value="TreeGrafter"/>
</dbReference>
<dbReference type="PANTHER" id="PTHR14091">
    <property type="entry name" value="PERIODIC TRYPTOPHAN PROTEIN 1"/>
    <property type="match status" value="1"/>
</dbReference>
<name>A0A1C7M504_GRIFR</name>
<gene>
    <name evidence="2" type="primary">PWP1</name>
    <name evidence="2" type="ORF">A0H81_07576</name>
</gene>
<protein>
    <submittedName>
        <fullName evidence="2">Periodic tryptophan protein 1</fullName>
    </submittedName>
</protein>
<dbReference type="OMA" id="DAMPAMG"/>
<dbReference type="PANTHER" id="PTHR14091:SF0">
    <property type="entry name" value="PERIODIC TRYPTOPHAN PROTEIN 1 HOMOLOG"/>
    <property type="match status" value="1"/>
</dbReference>
<feature type="region of interest" description="Disordered" evidence="1">
    <location>
        <begin position="47"/>
        <end position="123"/>
    </location>
</feature>
<dbReference type="Proteomes" id="UP000092993">
    <property type="component" value="Unassembled WGS sequence"/>
</dbReference>
<dbReference type="EMBL" id="LUGG01000009">
    <property type="protein sequence ID" value="OBZ72000.1"/>
    <property type="molecule type" value="Genomic_DNA"/>
</dbReference>
<comment type="caution">
    <text evidence="2">The sequence shown here is derived from an EMBL/GenBank/DDBJ whole genome shotgun (WGS) entry which is preliminary data.</text>
</comment>
<dbReference type="OrthoDB" id="270624at2759"/>
<feature type="compositionally biased region" description="Acidic residues" evidence="1">
    <location>
        <begin position="105"/>
        <end position="122"/>
    </location>
</feature>
<evidence type="ECO:0000313" key="3">
    <source>
        <dbReference type="Proteomes" id="UP000092993"/>
    </source>
</evidence>
<reference evidence="2 3" key="1">
    <citation type="submission" date="2016-03" db="EMBL/GenBank/DDBJ databases">
        <title>Whole genome sequencing of Grifola frondosa 9006-11.</title>
        <authorList>
            <person name="Min B."/>
            <person name="Park H."/>
            <person name="Kim J.-G."/>
            <person name="Cho H."/>
            <person name="Oh Y.-L."/>
            <person name="Kong W.-S."/>
            <person name="Choi I.-G."/>
        </authorList>
    </citation>
    <scope>NUCLEOTIDE SEQUENCE [LARGE SCALE GENOMIC DNA]</scope>
    <source>
        <strain evidence="2 3">9006-11</strain>
    </source>
</reference>
<keyword evidence="3" id="KW-1185">Reference proteome</keyword>
<organism evidence="2 3">
    <name type="scientific">Grifola frondosa</name>
    <name type="common">Maitake</name>
    <name type="synonym">Polyporus frondosus</name>
    <dbReference type="NCBI Taxonomy" id="5627"/>
    <lineage>
        <taxon>Eukaryota</taxon>
        <taxon>Fungi</taxon>
        <taxon>Dikarya</taxon>
        <taxon>Basidiomycota</taxon>
        <taxon>Agaricomycotina</taxon>
        <taxon>Agaricomycetes</taxon>
        <taxon>Polyporales</taxon>
        <taxon>Grifolaceae</taxon>
        <taxon>Grifola</taxon>
    </lineage>
</organism>
<dbReference type="InterPro" id="IPR044285">
    <property type="entry name" value="PWP1"/>
</dbReference>
<feature type="compositionally biased region" description="Basic and acidic residues" evidence="1">
    <location>
        <begin position="94"/>
        <end position="104"/>
    </location>
</feature>
<feature type="compositionally biased region" description="Acidic residues" evidence="1">
    <location>
        <begin position="64"/>
        <end position="93"/>
    </location>
</feature>
<evidence type="ECO:0000256" key="1">
    <source>
        <dbReference type="SAM" id="MobiDB-lite"/>
    </source>
</evidence>
<accession>A0A1C7M504</accession>
<evidence type="ECO:0000313" key="2">
    <source>
        <dbReference type="EMBL" id="OBZ72000.1"/>
    </source>
</evidence>
<proteinExistence type="predicted"/>
<dbReference type="AlphaFoldDB" id="A0A1C7M504"/>